<evidence type="ECO:0000313" key="2">
    <source>
        <dbReference type="EMBL" id="CAA9549934.1"/>
    </source>
</evidence>
<organism evidence="2">
    <name type="scientific">uncultured Thermomicrobiales bacterium</name>
    <dbReference type="NCBI Taxonomy" id="1645740"/>
    <lineage>
        <taxon>Bacteria</taxon>
        <taxon>Pseudomonadati</taxon>
        <taxon>Thermomicrobiota</taxon>
        <taxon>Thermomicrobia</taxon>
        <taxon>Thermomicrobiales</taxon>
        <taxon>environmental samples</taxon>
    </lineage>
</organism>
<proteinExistence type="predicted"/>
<dbReference type="EMBL" id="CADCWG010000105">
    <property type="protein sequence ID" value="CAA9549934.1"/>
    <property type="molecule type" value="Genomic_DNA"/>
</dbReference>
<feature type="compositionally biased region" description="Basic residues" evidence="1">
    <location>
        <begin position="1"/>
        <end position="35"/>
    </location>
</feature>
<name>A0A6J4UK28_9BACT</name>
<feature type="non-terminal residue" evidence="2">
    <location>
        <position position="66"/>
    </location>
</feature>
<feature type="compositionally biased region" description="Low complexity" evidence="1">
    <location>
        <begin position="48"/>
        <end position="57"/>
    </location>
</feature>
<feature type="region of interest" description="Disordered" evidence="1">
    <location>
        <begin position="1"/>
        <end position="66"/>
    </location>
</feature>
<accession>A0A6J4UK28</accession>
<evidence type="ECO:0000256" key="1">
    <source>
        <dbReference type="SAM" id="MobiDB-lite"/>
    </source>
</evidence>
<protein>
    <submittedName>
        <fullName evidence="2">Uncharacterized protein</fullName>
    </submittedName>
</protein>
<feature type="non-terminal residue" evidence="2">
    <location>
        <position position="1"/>
    </location>
</feature>
<gene>
    <name evidence="2" type="ORF">AVDCRST_MAG49-1690</name>
</gene>
<reference evidence="2" key="1">
    <citation type="submission" date="2020-02" db="EMBL/GenBank/DDBJ databases">
        <authorList>
            <person name="Meier V. D."/>
        </authorList>
    </citation>
    <scope>NUCLEOTIDE SEQUENCE</scope>
    <source>
        <strain evidence="2">AVDCRST_MAG49</strain>
    </source>
</reference>
<sequence>ALPRSVPRRGRAHLHRARRRRRRGGGRRGHRHHPRGRDVPSRGVHAPRGALRAAVGGARRRADGVL</sequence>
<dbReference type="AlphaFoldDB" id="A0A6J4UK28"/>